<accession>A0A833HL72</accession>
<dbReference type="SUPFAM" id="SSF56784">
    <property type="entry name" value="HAD-like"/>
    <property type="match status" value="1"/>
</dbReference>
<gene>
    <name evidence="1" type="ORF">F8153_15270</name>
</gene>
<organism evidence="1 2">
    <name type="scientific">Alkaliphilus serpentinus</name>
    <dbReference type="NCBI Taxonomy" id="1482731"/>
    <lineage>
        <taxon>Bacteria</taxon>
        <taxon>Bacillati</taxon>
        <taxon>Bacillota</taxon>
        <taxon>Clostridia</taxon>
        <taxon>Peptostreptococcales</taxon>
        <taxon>Natronincolaceae</taxon>
        <taxon>Alkaliphilus</taxon>
    </lineage>
</organism>
<comment type="caution">
    <text evidence="1">The sequence shown here is derived from an EMBL/GenBank/DDBJ whole genome shotgun (WGS) entry which is preliminary data.</text>
</comment>
<dbReference type="Gene3D" id="3.40.50.1000">
    <property type="entry name" value="HAD superfamily/HAD-like"/>
    <property type="match status" value="1"/>
</dbReference>
<dbReference type="CDD" id="cd07505">
    <property type="entry name" value="HAD_BPGM-like"/>
    <property type="match status" value="1"/>
</dbReference>
<dbReference type="PRINTS" id="PR00413">
    <property type="entry name" value="HADHALOGNASE"/>
</dbReference>
<dbReference type="InterPro" id="IPR023214">
    <property type="entry name" value="HAD_sf"/>
</dbReference>
<dbReference type="Gene3D" id="1.10.150.240">
    <property type="entry name" value="Putative phosphatase, domain 2"/>
    <property type="match status" value="1"/>
</dbReference>
<dbReference type="SFLD" id="SFLDG01135">
    <property type="entry name" value="C1.5.6:_HAD__Beta-PGM__Phospha"/>
    <property type="match status" value="1"/>
</dbReference>
<sequence>MFDHIDGVVFDLDGTLVDSMGIWYEVDCEFLSKRGLAVPANINKLTEGNSFTETAILFKELFHLSETIEEIKKEWILMTLDYYQNKIPLKDGVLDLLEYLKENKIPMAIATSCSRALAQAVIRQHNLEEYFKAIVTSCEVAKGKPHPDVFLKALELMGVEGKNGLAFEDTVAGVEAAKAAGMRVVAVYDKHSEDYVDEIKEKADYFVLSMDEAIDANEMAV</sequence>
<dbReference type="NCBIfam" id="TIGR01549">
    <property type="entry name" value="HAD-SF-IA-v1"/>
    <property type="match status" value="1"/>
</dbReference>
<dbReference type="PANTHER" id="PTHR18901">
    <property type="entry name" value="2-DEOXYGLUCOSE-6-PHOSPHATE PHOSPHATASE 2"/>
    <property type="match status" value="1"/>
</dbReference>
<dbReference type="AlphaFoldDB" id="A0A833HL72"/>
<dbReference type="InterPro" id="IPR006439">
    <property type="entry name" value="HAD-SF_hydro_IA"/>
</dbReference>
<dbReference type="InterPro" id="IPR036412">
    <property type="entry name" value="HAD-like_sf"/>
</dbReference>
<proteinExistence type="predicted"/>
<evidence type="ECO:0000313" key="2">
    <source>
        <dbReference type="Proteomes" id="UP000465601"/>
    </source>
</evidence>
<evidence type="ECO:0000313" key="1">
    <source>
        <dbReference type="EMBL" id="KAB3525446.1"/>
    </source>
</evidence>
<dbReference type="InterPro" id="IPR023198">
    <property type="entry name" value="PGP-like_dom2"/>
</dbReference>
<dbReference type="SFLD" id="SFLDG01129">
    <property type="entry name" value="C1.5:_HAD__Beta-PGM__Phosphata"/>
    <property type="match status" value="1"/>
</dbReference>
<dbReference type="NCBIfam" id="TIGR01509">
    <property type="entry name" value="HAD-SF-IA-v3"/>
    <property type="match status" value="1"/>
</dbReference>
<dbReference type="OrthoDB" id="9797743at2"/>
<dbReference type="PANTHER" id="PTHR18901:SF38">
    <property type="entry name" value="PSEUDOURIDINE-5'-PHOSPHATASE"/>
    <property type="match status" value="1"/>
</dbReference>
<protein>
    <submittedName>
        <fullName evidence="1">HAD family phosphatase</fullName>
    </submittedName>
</protein>
<dbReference type="RefSeq" id="WP_151867214.1">
    <property type="nucleotide sequence ID" value="NZ_WBZB01000067.1"/>
</dbReference>
<reference evidence="1 2" key="1">
    <citation type="submission" date="2019-10" db="EMBL/GenBank/DDBJ databases">
        <title>Alkaliphilus serpentinus sp. nov. and Alkaliphilus pronyensis sp. nov., two novel anaerobic alkaliphilic species isolated from the serpentinized-hosted hydrothermal field of the Prony Bay (New Caledonia).</title>
        <authorList>
            <person name="Postec A."/>
        </authorList>
    </citation>
    <scope>NUCLEOTIDE SEQUENCE [LARGE SCALE GENOMIC DNA]</scope>
    <source>
        <strain evidence="1 2">LacT</strain>
    </source>
</reference>
<dbReference type="Pfam" id="PF13419">
    <property type="entry name" value="HAD_2"/>
    <property type="match status" value="1"/>
</dbReference>
<keyword evidence="2" id="KW-1185">Reference proteome</keyword>
<name>A0A833HL72_9FIRM</name>
<dbReference type="SFLD" id="SFLDS00003">
    <property type="entry name" value="Haloacid_Dehalogenase"/>
    <property type="match status" value="1"/>
</dbReference>
<dbReference type="InterPro" id="IPR041492">
    <property type="entry name" value="HAD_2"/>
</dbReference>
<dbReference type="Proteomes" id="UP000465601">
    <property type="component" value="Unassembled WGS sequence"/>
</dbReference>
<dbReference type="GO" id="GO:0016791">
    <property type="term" value="F:phosphatase activity"/>
    <property type="evidence" value="ECO:0007669"/>
    <property type="project" value="TreeGrafter"/>
</dbReference>
<dbReference type="EMBL" id="WBZB01000067">
    <property type="protein sequence ID" value="KAB3525446.1"/>
    <property type="molecule type" value="Genomic_DNA"/>
</dbReference>